<reference evidence="1 2" key="1">
    <citation type="submission" date="2020-07" db="EMBL/GenBank/DDBJ databases">
        <title>Diversity of carbapenemase encoding genes among Pseudomonas putida group clinical isolates in a tertiary Brazilian hospital.</title>
        <authorList>
            <person name="Alberto-Lei F."/>
            <person name="Nodari C.S."/>
            <person name="Streling A.P."/>
            <person name="Paulino J.T."/>
            <person name="Bessa-Neto F.O."/>
            <person name="Cayo R."/>
            <person name="Gales A.C."/>
        </authorList>
    </citation>
    <scope>NUCLEOTIDE SEQUENCE [LARGE SCALE GENOMIC DNA]</scope>
    <source>
        <strain evidence="1 2">14802</strain>
    </source>
</reference>
<dbReference type="AlphaFoldDB" id="A0A7W2PWK2"/>
<evidence type="ECO:0008006" key="3">
    <source>
        <dbReference type="Google" id="ProtNLM"/>
    </source>
</evidence>
<protein>
    <recommendedName>
        <fullName evidence="3">Lipoprotein</fullName>
    </recommendedName>
</protein>
<dbReference type="RefSeq" id="WP_145978828.1">
    <property type="nucleotide sequence ID" value="NZ_BQIL01000001.1"/>
</dbReference>
<name>A0A7W2PWK2_9PSED</name>
<comment type="caution">
    <text evidence="1">The sequence shown here is derived from an EMBL/GenBank/DDBJ whole genome shotgun (WGS) entry which is preliminary data.</text>
</comment>
<dbReference type="PROSITE" id="PS51257">
    <property type="entry name" value="PROKAR_LIPOPROTEIN"/>
    <property type="match status" value="1"/>
</dbReference>
<accession>A0A7W2PWK2</accession>
<gene>
    <name evidence="1" type="ORF">H4C75_01820</name>
</gene>
<organism evidence="1 2">
    <name type="scientific">Pseudomonas mosselii</name>
    <dbReference type="NCBI Taxonomy" id="78327"/>
    <lineage>
        <taxon>Bacteria</taxon>
        <taxon>Pseudomonadati</taxon>
        <taxon>Pseudomonadota</taxon>
        <taxon>Gammaproteobacteria</taxon>
        <taxon>Pseudomonadales</taxon>
        <taxon>Pseudomonadaceae</taxon>
        <taxon>Pseudomonas</taxon>
    </lineage>
</organism>
<evidence type="ECO:0000313" key="2">
    <source>
        <dbReference type="Proteomes" id="UP000541770"/>
    </source>
</evidence>
<dbReference type="Proteomes" id="UP000541770">
    <property type="component" value="Unassembled WGS sequence"/>
</dbReference>
<evidence type="ECO:0000313" key="1">
    <source>
        <dbReference type="EMBL" id="MBA6063502.1"/>
    </source>
</evidence>
<dbReference type="EMBL" id="JACGDE010000001">
    <property type="protein sequence ID" value="MBA6063502.1"/>
    <property type="molecule type" value="Genomic_DNA"/>
</dbReference>
<sequence length="178" mass="19885">MNKLCGIHAVLLWTVLVFVFSGCSTPKPEGATPSANELQVSFYTGSFAANGFLCRVIVPDHGNAPLCPAMLQALAENSCHTSEEGCRREGKEYMPEIGSIRFLLWFGFRVICFETARGEAALCVQGMLPEPNLFPRMIADIKKSVWEHPNILQPLEITIWNEELFGKITHITSWKLDQ</sequence>
<proteinExistence type="predicted"/>